<reference evidence="2" key="1">
    <citation type="journal article" date="2019" name="Int. J. Syst. Evol. Microbiol.">
        <title>The Global Catalogue of Microorganisms (GCM) 10K type strain sequencing project: providing services to taxonomists for standard genome sequencing and annotation.</title>
        <authorList>
            <consortium name="The Broad Institute Genomics Platform"/>
            <consortium name="The Broad Institute Genome Sequencing Center for Infectious Disease"/>
            <person name="Wu L."/>
            <person name="Ma J."/>
        </authorList>
    </citation>
    <scope>NUCLEOTIDE SEQUENCE [LARGE SCALE GENOMIC DNA]</scope>
    <source>
        <strain evidence="2">JCM 11117</strain>
    </source>
</reference>
<name>A0ABP4AKL9_9PSEU</name>
<organism evidence="1 2">
    <name type="scientific">Pseudonocardia zijingensis</name>
    <dbReference type="NCBI Taxonomy" id="153376"/>
    <lineage>
        <taxon>Bacteria</taxon>
        <taxon>Bacillati</taxon>
        <taxon>Actinomycetota</taxon>
        <taxon>Actinomycetes</taxon>
        <taxon>Pseudonocardiales</taxon>
        <taxon>Pseudonocardiaceae</taxon>
        <taxon>Pseudonocardia</taxon>
    </lineage>
</organism>
<dbReference type="InterPro" id="IPR024747">
    <property type="entry name" value="Pyridox_Oxase-rel"/>
</dbReference>
<dbReference type="Gene3D" id="2.30.110.10">
    <property type="entry name" value="Electron Transport, Fmn-binding Protein, Chain A"/>
    <property type="match status" value="1"/>
</dbReference>
<gene>
    <name evidence="1" type="ORF">GCM10009559_31440</name>
</gene>
<dbReference type="EMBL" id="BAAAHP010000088">
    <property type="protein sequence ID" value="GAA0937965.1"/>
    <property type="molecule type" value="Genomic_DNA"/>
</dbReference>
<accession>A0ABP4AKL9</accession>
<proteinExistence type="predicted"/>
<evidence type="ECO:0000313" key="1">
    <source>
        <dbReference type="EMBL" id="GAA0937965.1"/>
    </source>
</evidence>
<dbReference type="InterPro" id="IPR012349">
    <property type="entry name" value="Split_barrel_FMN-bd"/>
</dbReference>
<dbReference type="RefSeq" id="WP_343942134.1">
    <property type="nucleotide sequence ID" value="NZ_BAAAHP010000088.1"/>
</dbReference>
<sequence length="150" mass="15602">MAADPAATVELAELAEAECLGLLAGKSIGRVVFTDAALPAAQPVSYLLDGTEVVFRTGGGAKLATATRGAVVAFEVDEIDTATRTGWSVLGVGEAYEVLDPHRLAELARRMPAPWTGLWAPNCAAHTIAVPLRRLTGRRLVSAAPVDEPG</sequence>
<protein>
    <submittedName>
        <fullName evidence="1">Pyridoxamine 5'-phosphate oxidase family protein</fullName>
    </submittedName>
</protein>
<dbReference type="Proteomes" id="UP001499967">
    <property type="component" value="Unassembled WGS sequence"/>
</dbReference>
<dbReference type="SUPFAM" id="SSF50475">
    <property type="entry name" value="FMN-binding split barrel"/>
    <property type="match status" value="1"/>
</dbReference>
<dbReference type="Pfam" id="PF12900">
    <property type="entry name" value="Pyridox_ox_2"/>
    <property type="match status" value="1"/>
</dbReference>
<comment type="caution">
    <text evidence="1">The sequence shown here is derived from an EMBL/GenBank/DDBJ whole genome shotgun (WGS) entry which is preliminary data.</text>
</comment>
<keyword evidence="2" id="KW-1185">Reference proteome</keyword>
<evidence type="ECO:0000313" key="2">
    <source>
        <dbReference type="Proteomes" id="UP001499967"/>
    </source>
</evidence>